<organism evidence="2 3">
    <name type="scientific">Stegodyphus mimosarum</name>
    <name type="common">African social velvet spider</name>
    <dbReference type="NCBI Taxonomy" id="407821"/>
    <lineage>
        <taxon>Eukaryota</taxon>
        <taxon>Metazoa</taxon>
        <taxon>Ecdysozoa</taxon>
        <taxon>Arthropoda</taxon>
        <taxon>Chelicerata</taxon>
        <taxon>Arachnida</taxon>
        <taxon>Araneae</taxon>
        <taxon>Araneomorphae</taxon>
        <taxon>Entelegynae</taxon>
        <taxon>Eresoidea</taxon>
        <taxon>Eresidae</taxon>
        <taxon>Stegodyphus</taxon>
    </lineage>
</organism>
<gene>
    <name evidence="2" type="ORF">X975_00440</name>
</gene>
<keyword evidence="1" id="KW-0732">Signal</keyword>
<evidence type="ECO:0000313" key="2">
    <source>
        <dbReference type="EMBL" id="KFM65199.1"/>
    </source>
</evidence>
<evidence type="ECO:0000256" key="1">
    <source>
        <dbReference type="SAM" id="SignalP"/>
    </source>
</evidence>
<evidence type="ECO:0000313" key="3">
    <source>
        <dbReference type="Proteomes" id="UP000054359"/>
    </source>
</evidence>
<protein>
    <submittedName>
        <fullName evidence="2">Transmembrane 9 superfamily member 1</fullName>
    </submittedName>
</protein>
<keyword evidence="3" id="KW-1185">Reference proteome</keyword>
<feature type="non-terminal residue" evidence="2">
    <location>
        <position position="60"/>
    </location>
</feature>
<proteinExistence type="predicted"/>
<sequence length="60" mass="7018">MFLKNSFLILLGLLLTTLSNSVYSFNIGEKVTLYVNKVGPYFNTHETYHYYQLPVCRPQK</sequence>
<name>A0A087TJB0_STEMI</name>
<accession>A0A087TJB0</accession>
<dbReference type="STRING" id="407821.A0A087TJB0"/>
<dbReference type="AlphaFoldDB" id="A0A087TJB0"/>
<dbReference type="EMBL" id="KK115472">
    <property type="protein sequence ID" value="KFM65199.1"/>
    <property type="molecule type" value="Genomic_DNA"/>
</dbReference>
<dbReference type="OrthoDB" id="1666796at2759"/>
<feature type="signal peptide" evidence="1">
    <location>
        <begin position="1"/>
        <end position="24"/>
    </location>
</feature>
<keyword evidence="2" id="KW-0472">Membrane</keyword>
<feature type="chain" id="PRO_5036454165" evidence="1">
    <location>
        <begin position="25"/>
        <end position="60"/>
    </location>
</feature>
<reference evidence="2 3" key="1">
    <citation type="submission" date="2013-11" db="EMBL/GenBank/DDBJ databases">
        <title>Genome sequencing of Stegodyphus mimosarum.</title>
        <authorList>
            <person name="Bechsgaard J."/>
        </authorList>
    </citation>
    <scope>NUCLEOTIDE SEQUENCE [LARGE SCALE GENOMIC DNA]</scope>
</reference>
<keyword evidence="2" id="KW-0812">Transmembrane</keyword>
<dbReference type="Proteomes" id="UP000054359">
    <property type="component" value="Unassembled WGS sequence"/>
</dbReference>